<protein>
    <recommendedName>
        <fullName evidence="1">ABM domain-containing protein</fullName>
    </recommendedName>
</protein>
<proteinExistence type="predicted"/>
<organism evidence="2">
    <name type="scientific">hydrothermal vent metagenome</name>
    <dbReference type="NCBI Taxonomy" id="652676"/>
    <lineage>
        <taxon>unclassified sequences</taxon>
        <taxon>metagenomes</taxon>
        <taxon>ecological metagenomes</taxon>
    </lineage>
</organism>
<feature type="domain" description="ABM" evidence="1">
    <location>
        <begin position="40"/>
        <end position="92"/>
    </location>
</feature>
<dbReference type="InterPro" id="IPR011008">
    <property type="entry name" value="Dimeric_a/b-barrel"/>
</dbReference>
<dbReference type="AlphaFoldDB" id="A0A3B0Y009"/>
<dbReference type="SUPFAM" id="SSF54909">
    <property type="entry name" value="Dimeric alpha+beta barrel"/>
    <property type="match status" value="1"/>
</dbReference>
<dbReference type="PANTHER" id="PTHR37811:SF2">
    <property type="entry name" value="ABM DOMAIN-CONTAINING PROTEIN"/>
    <property type="match status" value="1"/>
</dbReference>
<dbReference type="InterPro" id="IPR007138">
    <property type="entry name" value="ABM_dom"/>
</dbReference>
<dbReference type="EMBL" id="UOFI01000173">
    <property type="protein sequence ID" value="VAW69763.1"/>
    <property type="molecule type" value="Genomic_DNA"/>
</dbReference>
<reference evidence="2" key="1">
    <citation type="submission" date="2018-06" db="EMBL/GenBank/DDBJ databases">
        <authorList>
            <person name="Zhirakovskaya E."/>
        </authorList>
    </citation>
    <scope>NUCLEOTIDE SEQUENCE</scope>
</reference>
<evidence type="ECO:0000313" key="2">
    <source>
        <dbReference type="EMBL" id="VAW69763.1"/>
    </source>
</evidence>
<gene>
    <name evidence="2" type="ORF">MNBD_GAMMA09-2318</name>
</gene>
<dbReference type="PANTHER" id="PTHR37811">
    <property type="entry name" value="BLL5343 PROTEIN"/>
    <property type="match status" value="1"/>
</dbReference>
<accession>A0A3B0Y009</accession>
<dbReference type="InterPro" id="IPR052936">
    <property type="entry name" value="Jasmonate_Hydroxylase-like"/>
</dbReference>
<evidence type="ECO:0000259" key="1">
    <source>
        <dbReference type="Pfam" id="PF03992"/>
    </source>
</evidence>
<sequence>MIRQMKEISPTPLSKLAECPYYSVIFTSKLSEDNTGYTQMAHQMLELASQQEGFLGADSARENHMGITVSYWKDETSMQNWKQQIEHLQAQKQGKTRWYNEYTVRIAKVERSYGFQRKDDA</sequence>
<dbReference type="Gene3D" id="3.30.70.100">
    <property type="match status" value="1"/>
</dbReference>
<name>A0A3B0Y009_9ZZZZ</name>
<dbReference type="Pfam" id="PF03992">
    <property type="entry name" value="ABM"/>
    <property type="match status" value="1"/>
</dbReference>